<protein>
    <submittedName>
        <fullName evidence="1">Uncharacterized protein</fullName>
    </submittedName>
</protein>
<comment type="caution">
    <text evidence="1">The sequence shown here is derived from an EMBL/GenBank/DDBJ whole genome shotgun (WGS) entry which is preliminary data.</text>
</comment>
<keyword evidence="2" id="KW-1185">Reference proteome</keyword>
<dbReference type="EMBL" id="CAAALY010029435">
    <property type="protein sequence ID" value="VEL16670.1"/>
    <property type="molecule type" value="Genomic_DNA"/>
</dbReference>
<name>A0A3S5CFE1_9PLAT</name>
<gene>
    <name evidence="1" type="ORF">PXEA_LOCUS10110</name>
</gene>
<accession>A0A3S5CFE1</accession>
<organism evidence="1 2">
    <name type="scientific">Protopolystoma xenopodis</name>
    <dbReference type="NCBI Taxonomy" id="117903"/>
    <lineage>
        <taxon>Eukaryota</taxon>
        <taxon>Metazoa</taxon>
        <taxon>Spiralia</taxon>
        <taxon>Lophotrochozoa</taxon>
        <taxon>Platyhelminthes</taxon>
        <taxon>Monogenea</taxon>
        <taxon>Polyopisthocotylea</taxon>
        <taxon>Polystomatidea</taxon>
        <taxon>Polystomatidae</taxon>
        <taxon>Protopolystoma</taxon>
    </lineage>
</organism>
<evidence type="ECO:0000313" key="1">
    <source>
        <dbReference type="EMBL" id="VEL16670.1"/>
    </source>
</evidence>
<reference evidence="1" key="1">
    <citation type="submission" date="2018-11" db="EMBL/GenBank/DDBJ databases">
        <authorList>
            <consortium name="Pathogen Informatics"/>
        </authorList>
    </citation>
    <scope>NUCLEOTIDE SEQUENCE</scope>
</reference>
<sequence length="135" mass="13623">MALASSPLVAVSHAGIASSPTIATLTPGRPYSQFGGQRCTKILNLGQSCTGAALSAGIPVTVPSCETTGPIGSFMGATEGPRGRFSGVYLFNSLPRPAGVVRPAGEEDGESCSTGKQLVGSDSTLGRVSIWAIQL</sequence>
<dbReference type="AlphaFoldDB" id="A0A3S5CFE1"/>
<proteinExistence type="predicted"/>
<evidence type="ECO:0000313" key="2">
    <source>
        <dbReference type="Proteomes" id="UP000784294"/>
    </source>
</evidence>
<dbReference type="Proteomes" id="UP000784294">
    <property type="component" value="Unassembled WGS sequence"/>
</dbReference>